<feature type="active site" evidence="4">
    <location>
        <position position="66"/>
    </location>
</feature>
<dbReference type="PANTHER" id="PTHR47268">
    <property type="entry name" value="ACYLPHOSPHATASE"/>
    <property type="match status" value="1"/>
</dbReference>
<dbReference type="Gene3D" id="3.30.70.100">
    <property type="match status" value="1"/>
</dbReference>
<dbReference type="SUPFAM" id="SSF54975">
    <property type="entry name" value="Acylphosphatase/BLUF domain-like"/>
    <property type="match status" value="1"/>
</dbReference>
<dbReference type="AlphaFoldDB" id="A0A3B9ISU7"/>
<dbReference type="Proteomes" id="UP000257706">
    <property type="component" value="Unassembled WGS sequence"/>
</dbReference>
<reference evidence="8 9" key="1">
    <citation type="journal article" date="2018" name="Nat. Biotechnol.">
        <title>A standardized bacterial taxonomy based on genome phylogeny substantially revises the tree of life.</title>
        <authorList>
            <person name="Parks D.H."/>
            <person name="Chuvochina M."/>
            <person name="Waite D.W."/>
            <person name="Rinke C."/>
            <person name="Skarshewski A."/>
            <person name="Chaumeil P.A."/>
            <person name="Hugenholtz P."/>
        </authorList>
    </citation>
    <scope>NUCLEOTIDE SEQUENCE [LARGE SCALE GENOMIC DNA]</scope>
    <source>
        <strain evidence="8">UBA8739</strain>
    </source>
</reference>
<dbReference type="EC" id="3.6.1.7" evidence="2 4"/>
<evidence type="ECO:0000313" key="8">
    <source>
        <dbReference type="EMBL" id="HAE50820.1"/>
    </source>
</evidence>
<accession>A0A3B9ISU7</accession>
<evidence type="ECO:0000256" key="5">
    <source>
        <dbReference type="RuleBase" id="RU004168"/>
    </source>
</evidence>
<dbReference type="EMBL" id="DMAI01000418">
    <property type="protein sequence ID" value="HAE50820.1"/>
    <property type="molecule type" value="Genomic_DNA"/>
</dbReference>
<dbReference type="GO" id="GO:0003998">
    <property type="term" value="F:acylphosphatase activity"/>
    <property type="evidence" value="ECO:0007669"/>
    <property type="project" value="UniProtKB-EC"/>
</dbReference>
<comment type="similarity">
    <text evidence="1 5">Belongs to the acylphosphatase family.</text>
</comment>
<name>A0A3B9ISU7_9PROT</name>
<dbReference type="Pfam" id="PF00708">
    <property type="entry name" value="Acylphosphatase"/>
    <property type="match status" value="1"/>
</dbReference>
<feature type="region of interest" description="Disordered" evidence="6">
    <location>
        <begin position="1"/>
        <end position="29"/>
    </location>
</feature>
<dbReference type="NCBIfam" id="NF010996">
    <property type="entry name" value="PRK14421.1"/>
    <property type="match status" value="1"/>
</dbReference>
<feature type="active site" evidence="4">
    <location>
        <position position="48"/>
    </location>
</feature>
<dbReference type="PRINTS" id="PR00112">
    <property type="entry name" value="ACYLPHPHTASE"/>
</dbReference>
<evidence type="ECO:0000313" key="9">
    <source>
        <dbReference type="Proteomes" id="UP000257706"/>
    </source>
</evidence>
<feature type="domain" description="Acylphosphatase-like" evidence="7">
    <location>
        <begin position="33"/>
        <end position="119"/>
    </location>
</feature>
<dbReference type="InterPro" id="IPR020456">
    <property type="entry name" value="Acylphosphatase"/>
</dbReference>
<comment type="catalytic activity">
    <reaction evidence="3 4">
        <text>an acyl phosphate + H2O = a carboxylate + phosphate + H(+)</text>
        <dbReference type="Rhea" id="RHEA:14965"/>
        <dbReference type="ChEBI" id="CHEBI:15377"/>
        <dbReference type="ChEBI" id="CHEBI:15378"/>
        <dbReference type="ChEBI" id="CHEBI:29067"/>
        <dbReference type="ChEBI" id="CHEBI:43474"/>
        <dbReference type="ChEBI" id="CHEBI:59918"/>
        <dbReference type="EC" id="3.6.1.7"/>
    </reaction>
</comment>
<protein>
    <recommendedName>
        <fullName evidence="2 4">acylphosphatase</fullName>
        <ecNumber evidence="2 4">3.6.1.7</ecNumber>
    </recommendedName>
</protein>
<evidence type="ECO:0000259" key="7">
    <source>
        <dbReference type="PROSITE" id="PS51160"/>
    </source>
</evidence>
<dbReference type="PANTHER" id="PTHR47268:SF4">
    <property type="entry name" value="ACYLPHOSPHATASE"/>
    <property type="match status" value="1"/>
</dbReference>
<evidence type="ECO:0000256" key="4">
    <source>
        <dbReference type="PROSITE-ProRule" id="PRU00520"/>
    </source>
</evidence>
<organism evidence="8 9">
    <name type="scientific">Tistrella mobilis</name>
    <dbReference type="NCBI Taxonomy" id="171437"/>
    <lineage>
        <taxon>Bacteria</taxon>
        <taxon>Pseudomonadati</taxon>
        <taxon>Pseudomonadota</taxon>
        <taxon>Alphaproteobacteria</taxon>
        <taxon>Geminicoccales</taxon>
        <taxon>Geminicoccaceae</taxon>
        <taxon>Tistrella</taxon>
    </lineage>
</organism>
<evidence type="ECO:0000256" key="2">
    <source>
        <dbReference type="ARBA" id="ARBA00012150"/>
    </source>
</evidence>
<evidence type="ECO:0000256" key="6">
    <source>
        <dbReference type="SAM" id="MobiDB-lite"/>
    </source>
</evidence>
<keyword evidence="4" id="KW-0378">Hydrolase</keyword>
<sequence length="121" mass="12966">MTDDRSPDEDRSAPAARDAPAPVAGPAAGDRVTMALAITGRVQGVGYRWWFEGQARRYGLDGWVRNRRDGSVEALISGPRAAVQTVIRRAQDGPPAARVEAVRSSPAEAPEAPGFRRKSTV</sequence>
<evidence type="ECO:0000256" key="3">
    <source>
        <dbReference type="ARBA" id="ARBA00047645"/>
    </source>
</evidence>
<evidence type="ECO:0000256" key="1">
    <source>
        <dbReference type="ARBA" id="ARBA00005614"/>
    </source>
</evidence>
<feature type="compositionally biased region" description="Low complexity" evidence="6">
    <location>
        <begin position="13"/>
        <end position="29"/>
    </location>
</feature>
<gene>
    <name evidence="8" type="ORF">DCK97_25730</name>
</gene>
<proteinExistence type="inferred from homology"/>
<feature type="compositionally biased region" description="Basic and acidic residues" evidence="6">
    <location>
        <begin position="1"/>
        <end position="12"/>
    </location>
</feature>
<dbReference type="PROSITE" id="PS51160">
    <property type="entry name" value="ACYLPHOSPHATASE_3"/>
    <property type="match status" value="1"/>
</dbReference>
<dbReference type="InterPro" id="IPR036046">
    <property type="entry name" value="Acylphosphatase-like_dom_sf"/>
</dbReference>
<dbReference type="InterPro" id="IPR001792">
    <property type="entry name" value="Acylphosphatase-like_dom"/>
</dbReference>
<dbReference type="InterPro" id="IPR017968">
    <property type="entry name" value="Acylphosphatase_CS"/>
</dbReference>
<dbReference type="PROSITE" id="PS00151">
    <property type="entry name" value="ACYLPHOSPHATASE_2"/>
    <property type="match status" value="1"/>
</dbReference>
<comment type="caution">
    <text evidence="8">The sequence shown here is derived from an EMBL/GenBank/DDBJ whole genome shotgun (WGS) entry which is preliminary data.</text>
</comment>
<feature type="region of interest" description="Disordered" evidence="6">
    <location>
        <begin position="91"/>
        <end position="121"/>
    </location>
</feature>